<accession>A0AAV2TRG5</accession>
<evidence type="ECO:0000313" key="3">
    <source>
        <dbReference type="Proteomes" id="UP001497525"/>
    </source>
</evidence>
<feature type="region of interest" description="Disordered" evidence="1">
    <location>
        <begin position="65"/>
        <end position="86"/>
    </location>
</feature>
<comment type="caution">
    <text evidence="2">The sequence shown here is derived from an EMBL/GenBank/DDBJ whole genome shotgun (WGS) entry which is preliminary data.</text>
</comment>
<organism evidence="2 3">
    <name type="scientific">Calicophoron daubneyi</name>
    <name type="common">Rumen fluke</name>
    <name type="synonym">Paramphistomum daubneyi</name>
    <dbReference type="NCBI Taxonomy" id="300641"/>
    <lineage>
        <taxon>Eukaryota</taxon>
        <taxon>Metazoa</taxon>
        <taxon>Spiralia</taxon>
        <taxon>Lophotrochozoa</taxon>
        <taxon>Platyhelminthes</taxon>
        <taxon>Trematoda</taxon>
        <taxon>Digenea</taxon>
        <taxon>Plagiorchiida</taxon>
        <taxon>Pronocephalata</taxon>
        <taxon>Paramphistomoidea</taxon>
        <taxon>Paramphistomidae</taxon>
        <taxon>Calicophoron</taxon>
    </lineage>
</organism>
<evidence type="ECO:0000313" key="2">
    <source>
        <dbReference type="EMBL" id="CAL5139823.1"/>
    </source>
</evidence>
<proteinExistence type="predicted"/>
<protein>
    <submittedName>
        <fullName evidence="2">Uncharacterized protein</fullName>
    </submittedName>
</protein>
<dbReference type="AlphaFoldDB" id="A0AAV2TRG5"/>
<evidence type="ECO:0000256" key="1">
    <source>
        <dbReference type="SAM" id="MobiDB-lite"/>
    </source>
</evidence>
<name>A0AAV2TRG5_CALDB</name>
<reference evidence="2" key="1">
    <citation type="submission" date="2024-06" db="EMBL/GenBank/DDBJ databases">
        <authorList>
            <person name="Liu X."/>
            <person name="Lenzi L."/>
            <person name="Haldenby T S."/>
            <person name="Uol C."/>
        </authorList>
    </citation>
    <scope>NUCLEOTIDE SEQUENCE</scope>
</reference>
<dbReference type="Proteomes" id="UP001497525">
    <property type="component" value="Unassembled WGS sequence"/>
</dbReference>
<gene>
    <name evidence="2" type="ORF">CDAUBV1_LOCUS15025</name>
</gene>
<sequence>MDDCSPDDMGRVTNVYGEDSGADDCEGRLYNEVLSLRRQLEEQKKVTETVKGLAVLEVSDNCTSEGYHSAVSPDQDDPGAVHPTSVTPSIVTEPALMPPTKTFSTPSAIEESFPGYCWSSNEWQYFKLRRGSTYTFAYSNTTDPCRNLIISFDNNNGSVNSRYQ</sequence>
<feature type="region of interest" description="Disordered" evidence="1">
    <location>
        <begin position="1"/>
        <end position="21"/>
    </location>
</feature>
<dbReference type="EMBL" id="CAXLJL010000659">
    <property type="protein sequence ID" value="CAL5139823.1"/>
    <property type="molecule type" value="Genomic_DNA"/>
</dbReference>